<proteinExistence type="predicted"/>
<evidence type="ECO:0000256" key="1">
    <source>
        <dbReference type="SAM" id="Phobius"/>
    </source>
</evidence>
<dbReference type="WBParaSite" id="ALUE_0001244601-mRNA-1">
    <property type="protein sequence ID" value="ALUE_0001244601-mRNA-1"/>
    <property type="gene ID" value="ALUE_0001244601"/>
</dbReference>
<dbReference type="AlphaFoldDB" id="A0A0M3I619"/>
<keyword evidence="2" id="KW-1185">Reference proteome</keyword>
<organism evidence="2 3">
    <name type="scientific">Ascaris lumbricoides</name>
    <name type="common">Giant roundworm</name>
    <dbReference type="NCBI Taxonomy" id="6252"/>
    <lineage>
        <taxon>Eukaryota</taxon>
        <taxon>Metazoa</taxon>
        <taxon>Ecdysozoa</taxon>
        <taxon>Nematoda</taxon>
        <taxon>Chromadorea</taxon>
        <taxon>Rhabditida</taxon>
        <taxon>Spirurina</taxon>
        <taxon>Ascaridomorpha</taxon>
        <taxon>Ascaridoidea</taxon>
        <taxon>Ascarididae</taxon>
        <taxon>Ascaris</taxon>
    </lineage>
</organism>
<reference evidence="3" key="1">
    <citation type="submission" date="2017-02" db="UniProtKB">
        <authorList>
            <consortium name="WormBaseParasite"/>
        </authorList>
    </citation>
    <scope>IDENTIFICATION</scope>
</reference>
<name>A0A0M3I619_ASCLU</name>
<accession>A0A0M3I619</accession>
<feature type="transmembrane region" description="Helical" evidence="1">
    <location>
        <begin position="7"/>
        <end position="31"/>
    </location>
</feature>
<sequence length="33" mass="4154">MNLLYCMFHFLLFIQLAMFYHYTVVFIFIFITL</sequence>
<keyword evidence="1" id="KW-1133">Transmembrane helix</keyword>
<keyword evidence="1" id="KW-0472">Membrane</keyword>
<protein>
    <submittedName>
        <fullName evidence="3">Uncharacterized protein</fullName>
    </submittedName>
</protein>
<evidence type="ECO:0000313" key="3">
    <source>
        <dbReference type="WBParaSite" id="ALUE_0001244601-mRNA-1"/>
    </source>
</evidence>
<dbReference type="Proteomes" id="UP000036681">
    <property type="component" value="Unplaced"/>
</dbReference>
<evidence type="ECO:0000313" key="2">
    <source>
        <dbReference type="Proteomes" id="UP000036681"/>
    </source>
</evidence>
<keyword evidence="1" id="KW-0812">Transmembrane</keyword>